<dbReference type="PANTHER" id="PTHR11839:SF18">
    <property type="entry name" value="NUDIX HYDROLASE DOMAIN-CONTAINING PROTEIN"/>
    <property type="match status" value="1"/>
</dbReference>
<dbReference type="RefSeq" id="WP_191709464.1">
    <property type="nucleotide sequence ID" value="NZ_JACSPQ010000001.1"/>
</dbReference>
<evidence type="ECO:0000256" key="1">
    <source>
        <dbReference type="ARBA" id="ARBA00000847"/>
    </source>
</evidence>
<comment type="caution">
    <text evidence="9">The sequence shown here is derived from an EMBL/GenBank/DDBJ whole genome shotgun (WGS) entry which is preliminary data.</text>
</comment>
<dbReference type="Proteomes" id="UP000616346">
    <property type="component" value="Unassembled WGS sequence"/>
</dbReference>
<dbReference type="Gene3D" id="3.90.79.10">
    <property type="entry name" value="Nucleoside Triphosphate Pyrophosphohydrolase"/>
    <property type="match status" value="1"/>
</dbReference>
<dbReference type="SUPFAM" id="SSF55811">
    <property type="entry name" value="Nudix"/>
    <property type="match status" value="1"/>
</dbReference>
<evidence type="ECO:0000256" key="6">
    <source>
        <dbReference type="ARBA" id="ARBA00032162"/>
    </source>
</evidence>
<dbReference type="Pfam" id="PF00293">
    <property type="entry name" value="NUDIX"/>
    <property type="match status" value="1"/>
</dbReference>
<dbReference type="InterPro" id="IPR000086">
    <property type="entry name" value="NUDIX_hydrolase_dom"/>
</dbReference>
<accession>A0ABR8V8J2</accession>
<keyword evidence="5 9" id="KW-0378">Hydrolase</keyword>
<evidence type="ECO:0000313" key="10">
    <source>
        <dbReference type="Proteomes" id="UP000616346"/>
    </source>
</evidence>
<comment type="similarity">
    <text evidence="3">Belongs to the Nudix hydrolase family. NudK subfamily.</text>
</comment>
<dbReference type="EMBL" id="JACSPQ010000001">
    <property type="protein sequence ID" value="MBD8001090.1"/>
    <property type="molecule type" value="Genomic_DNA"/>
</dbReference>
<evidence type="ECO:0000256" key="7">
    <source>
        <dbReference type="ARBA" id="ARBA00032272"/>
    </source>
</evidence>
<dbReference type="PANTHER" id="PTHR11839">
    <property type="entry name" value="UDP/ADP-SUGAR PYROPHOSPHATASE"/>
    <property type="match status" value="1"/>
</dbReference>
<evidence type="ECO:0000259" key="8">
    <source>
        <dbReference type="PROSITE" id="PS51462"/>
    </source>
</evidence>
<evidence type="ECO:0000256" key="3">
    <source>
        <dbReference type="ARBA" id="ARBA00007275"/>
    </source>
</evidence>
<proteinExistence type="inferred from homology"/>
<dbReference type="InterPro" id="IPR015797">
    <property type="entry name" value="NUDIX_hydrolase-like_dom_sf"/>
</dbReference>
<sequence>MATADFYLDTRRIKENNQDRKWEIIKSEYLIKRPWLTARKDHVRLPTGVENKEYYVLEYPDWVNVIAITKDGSFLMERQYRHGIGLTSYEICAGVCEPGETPLESAKRELYEETGFGGGEWKPYMEISANTSTMTNICHCFVATGVESVSTQHLEDTEDISIHLLTKEEVYELLCTDRIKQSLMAAPLWKYFSEHPVKA</sequence>
<comment type="catalytic activity">
    <reaction evidence="1">
        <text>GDP-alpha-D-mannose + H2O = alpha-D-mannose 1-phosphate + GMP + 2 H(+)</text>
        <dbReference type="Rhea" id="RHEA:27978"/>
        <dbReference type="ChEBI" id="CHEBI:15377"/>
        <dbReference type="ChEBI" id="CHEBI:15378"/>
        <dbReference type="ChEBI" id="CHEBI:57527"/>
        <dbReference type="ChEBI" id="CHEBI:58115"/>
        <dbReference type="ChEBI" id="CHEBI:58409"/>
    </reaction>
</comment>
<organism evidence="9 10">
    <name type="scientific">Phocaeicola faecium</name>
    <dbReference type="NCBI Taxonomy" id="2762213"/>
    <lineage>
        <taxon>Bacteria</taxon>
        <taxon>Pseudomonadati</taxon>
        <taxon>Bacteroidota</taxon>
        <taxon>Bacteroidia</taxon>
        <taxon>Bacteroidales</taxon>
        <taxon>Bacteroidaceae</taxon>
        <taxon>Phocaeicola</taxon>
    </lineage>
</organism>
<dbReference type="GO" id="GO:0016787">
    <property type="term" value="F:hydrolase activity"/>
    <property type="evidence" value="ECO:0007669"/>
    <property type="project" value="UniProtKB-KW"/>
</dbReference>
<gene>
    <name evidence="9" type="ORF">H9626_02490</name>
</gene>
<dbReference type="PROSITE" id="PS51462">
    <property type="entry name" value="NUDIX"/>
    <property type="match status" value="1"/>
</dbReference>
<name>A0ABR8V8J2_9BACT</name>
<keyword evidence="10" id="KW-1185">Reference proteome</keyword>
<evidence type="ECO:0000256" key="2">
    <source>
        <dbReference type="ARBA" id="ARBA00001946"/>
    </source>
</evidence>
<evidence type="ECO:0000256" key="4">
    <source>
        <dbReference type="ARBA" id="ARBA00016377"/>
    </source>
</evidence>
<dbReference type="CDD" id="cd03424">
    <property type="entry name" value="NUDIX_ADPRase_Nudt5_UGPPase_Nudt14"/>
    <property type="match status" value="1"/>
</dbReference>
<reference evidence="9 10" key="1">
    <citation type="submission" date="2020-08" db="EMBL/GenBank/DDBJ databases">
        <title>A Genomic Blueprint of the Chicken Gut Microbiome.</title>
        <authorList>
            <person name="Gilroy R."/>
            <person name="Ravi A."/>
            <person name="Getino M."/>
            <person name="Pursley I."/>
            <person name="Horton D.L."/>
            <person name="Alikhan N.-F."/>
            <person name="Baker D."/>
            <person name="Gharbi K."/>
            <person name="Hall N."/>
            <person name="Watson M."/>
            <person name="Adriaenssens E.M."/>
            <person name="Foster-Nyarko E."/>
            <person name="Jarju S."/>
            <person name="Secka A."/>
            <person name="Antonio M."/>
            <person name="Oren A."/>
            <person name="Chaudhuri R."/>
            <person name="La Ragione R.M."/>
            <person name="Hildebrand F."/>
            <person name="Pallen M.J."/>
        </authorList>
    </citation>
    <scope>NUCLEOTIDE SEQUENCE [LARGE SCALE GENOMIC DNA]</scope>
    <source>
        <strain evidence="9 10">Sa1YUN3</strain>
    </source>
</reference>
<evidence type="ECO:0000313" key="9">
    <source>
        <dbReference type="EMBL" id="MBD8001090.1"/>
    </source>
</evidence>
<evidence type="ECO:0000256" key="5">
    <source>
        <dbReference type="ARBA" id="ARBA00022801"/>
    </source>
</evidence>
<comment type="cofactor">
    <cofactor evidence="2">
        <name>Mg(2+)</name>
        <dbReference type="ChEBI" id="CHEBI:18420"/>
    </cofactor>
</comment>
<protein>
    <recommendedName>
        <fullName evidence="4">GDP-mannose pyrophosphatase</fullName>
    </recommendedName>
    <alternativeName>
        <fullName evidence="6">GDP-mannose hydrolase</fullName>
    </alternativeName>
    <alternativeName>
        <fullName evidence="7">GDPMK</fullName>
    </alternativeName>
</protein>
<feature type="domain" description="Nudix hydrolase" evidence="8">
    <location>
        <begin position="58"/>
        <end position="188"/>
    </location>
</feature>